<dbReference type="GO" id="GO:0008146">
    <property type="term" value="F:sulfotransferase activity"/>
    <property type="evidence" value="ECO:0007669"/>
    <property type="project" value="InterPro"/>
</dbReference>
<evidence type="ECO:0000259" key="4">
    <source>
        <dbReference type="Pfam" id="PF00685"/>
    </source>
</evidence>
<dbReference type="InterPro" id="IPR027417">
    <property type="entry name" value="P-loop_NTPase"/>
</dbReference>
<comment type="similarity">
    <text evidence="1 3">Belongs to the sulfotransferase 1 family.</text>
</comment>
<dbReference type="InterPro" id="IPR000863">
    <property type="entry name" value="Sulfotransferase_dom"/>
</dbReference>
<name>A0A3Q4GXT6_NEOBR</name>
<protein>
    <recommendedName>
        <fullName evidence="3">Sulfotransferase</fullName>
        <ecNumber evidence="3">2.8.2.-</ecNumber>
    </recommendedName>
</protein>
<dbReference type="Gene3D" id="3.40.50.300">
    <property type="entry name" value="P-loop containing nucleotide triphosphate hydrolases"/>
    <property type="match status" value="1"/>
</dbReference>
<dbReference type="PANTHER" id="PTHR11783">
    <property type="entry name" value="SULFOTRANSFERASE SULT"/>
    <property type="match status" value="1"/>
</dbReference>
<evidence type="ECO:0000313" key="6">
    <source>
        <dbReference type="Proteomes" id="UP000261580"/>
    </source>
</evidence>
<dbReference type="Ensembl" id="ENSNBRT00000012503.1">
    <property type="protein sequence ID" value="ENSNBRP00000012153.1"/>
    <property type="gene ID" value="ENSNBRG00000009459.1"/>
</dbReference>
<evidence type="ECO:0000256" key="3">
    <source>
        <dbReference type="RuleBase" id="RU361155"/>
    </source>
</evidence>
<evidence type="ECO:0000256" key="1">
    <source>
        <dbReference type="ARBA" id="ARBA00005771"/>
    </source>
</evidence>
<dbReference type="GeneTree" id="ENSGT00940000156772"/>
<dbReference type="EC" id="2.8.2.-" evidence="3"/>
<dbReference type="Proteomes" id="UP000261580">
    <property type="component" value="Unassembled WGS sequence"/>
</dbReference>
<feature type="domain" description="Sulfotransferase" evidence="4">
    <location>
        <begin position="20"/>
        <end position="102"/>
    </location>
</feature>
<dbReference type="Pfam" id="PF00685">
    <property type="entry name" value="Sulfotransfer_1"/>
    <property type="match status" value="1"/>
</dbReference>
<dbReference type="AlphaFoldDB" id="A0A3Q4GXT6"/>
<accession>A0A3Q4GXT6</accession>
<reference evidence="5" key="2">
    <citation type="submission" date="2025-09" db="UniProtKB">
        <authorList>
            <consortium name="Ensembl"/>
        </authorList>
    </citation>
    <scope>IDENTIFICATION</scope>
</reference>
<reference evidence="5" key="1">
    <citation type="submission" date="2025-08" db="UniProtKB">
        <authorList>
            <consortium name="Ensembl"/>
        </authorList>
    </citation>
    <scope>IDENTIFICATION</scope>
</reference>
<organism evidence="5 6">
    <name type="scientific">Neolamprologus brichardi</name>
    <name type="common">Fairy cichlid</name>
    <name type="synonym">Lamprologus brichardi</name>
    <dbReference type="NCBI Taxonomy" id="32507"/>
    <lineage>
        <taxon>Eukaryota</taxon>
        <taxon>Metazoa</taxon>
        <taxon>Chordata</taxon>
        <taxon>Craniata</taxon>
        <taxon>Vertebrata</taxon>
        <taxon>Euteleostomi</taxon>
        <taxon>Actinopterygii</taxon>
        <taxon>Neopterygii</taxon>
        <taxon>Teleostei</taxon>
        <taxon>Neoteleostei</taxon>
        <taxon>Acanthomorphata</taxon>
        <taxon>Ovalentaria</taxon>
        <taxon>Cichlomorphae</taxon>
        <taxon>Cichliformes</taxon>
        <taxon>Cichlidae</taxon>
        <taxon>African cichlids</taxon>
        <taxon>Pseudocrenilabrinae</taxon>
        <taxon>Lamprologini</taxon>
        <taxon>Neolamprologus</taxon>
    </lineage>
</organism>
<dbReference type="SUPFAM" id="SSF52540">
    <property type="entry name" value="P-loop containing nucleoside triphosphate hydrolases"/>
    <property type="match status" value="1"/>
</dbReference>
<proteinExistence type="inferred from homology"/>
<evidence type="ECO:0000256" key="2">
    <source>
        <dbReference type="ARBA" id="ARBA00022679"/>
    </source>
</evidence>
<evidence type="ECO:0000313" key="5">
    <source>
        <dbReference type="Ensembl" id="ENSNBRP00000012153.1"/>
    </source>
</evidence>
<keyword evidence="2 3" id="KW-0808">Transferase</keyword>
<keyword evidence="6" id="KW-1185">Reference proteome</keyword>
<sequence>MGICHGWSGCGGAQGVHTLVLMPPGLMDKKGKIVYLMRNPKDNMTSYYHFSKTLAGLETPQSFAQFFEWYLTGNGTLNLEICHHFSDFYSLKIHIRQMQLRYNHGYF</sequence>
<dbReference type="Bgee" id="ENSNBRG00000009459">
    <property type="expression patterns" value="Expressed in liver and 9 other cell types or tissues"/>
</dbReference>